<proteinExistence type="predicted"/>
<reference evidence="6 7" key="1">
    <citation type="submission" date="2017-11" db="EMBL/GenBank/DDBJ databases">
        <title>Genomic Encyclopedia of Archaeal and Bacterial Type Strains, Phase II (KMG-II): From Individual Species to Whole Genera.</title>
        <authorList>
            <person name="Goeker M."/>
        </authorList>
    </citation>
    <scope>NUCLEOTIDE SEQUENCE [LARGE SCALE GENOMIC DNA]</scope>
    <source>
        <strain evidence="6 7">DSM 22413</strain>
    </source>
</reference>
<evidence type="ECO:0000256" key="5">
    <source>
        <dbReference type="SAM" id="Phobius"/>
    </source>
</evidence>
<sequence length="302" mass="31057">MKVPYLLRSGVMTFSDGSHLDPDRVRRRGPGRTTAIAGGGIGTLVVALLAIFLGNGSIDLSGLTSGSDAGDESGTDCTAGADANRDAECRYVATLESTDAYWAKTLPDQAGVRYTEPEAVSFSGSTSSGCGTASSATGPFYCPSDGTVYLDVAFFDDLTSQYGANGGPLAQEYVVAHEVGHHVQDLTGVLDRAGGHAVGADEGSVRTELMADCLGGMWAHGASSTKDASGTPFLEKLTQQDVADALSAAAAVGDDRLQRAGTGHVDPDSWTHGSAAQREAAFRLGYSTGSYDRCAAILTKGV</sequence>
<dbReference type="AlphaFoldDB" id="A0A2M8WWF7"/>
<evidence type="ECO:0000313" key="6">
    <source>
        <dbReference type="EMBL" id="PJI95260.1"/>
    </source>
</evidence>
<dbReference type="PANTHER" id="PTHR30168:SF0">
    <property type="entry name" value="INNER MEMBRANE PROTEIN"/>
    <property type="match status" value="1"/>
</dbReference>
<feature type="transmembrane region" description="Helical" evidence="5">
    <location>
        <begin position="34"/>
        <end position="54"/>
    </location>
</feature>
<dbReference type="EMBL" id="PGTZ01000001">
    <property type="protein sequence ID" value="PJI95260.1"/>
    <property type="molecule type" value="Genomic_DNA"/>
</dbReference>
<name>A0A2M8WWF7_9MICO</name>
<keyword evidence="2 5" id="KW-0812">Transmembrane</keyword>
<evidence type="ECO:0000256" key="1">
    <source>
        <dbReference type="ARBA" id="ARBA00004167"/>
    </source>
</evidence>
<comment type="subcellular location">
    <subcellularLocation>
        <location evidence="1">Membrane</location>
        <topology evidence="1">Single-pass membrane protein</topology>
    </subcellularLocation>
</comment>
<keyword evidence="4 5" id="KW-0472">Membrane</keyword>
<protein>
    <recommendedName>
        <fullName evidence="8">Metalloprotease</fullName>
    </recommendedName>
</protein>
<accession>A0A2M8WWF7</accession>
<evidence type="ECO:0000256" key="3">
    <source>
        <dbReference type="ARBA" id="ARBA00022989"/>
    </source>
</evidence>
<evidence type="ECO:0000313" key="7">
    <source>
        <dbReference type="Proteomes" id="UP000231586"/>
    </source>
</evidence>
<keyword evidence="7" id="KW-1185">Reference proteome</keyword>
<keyword evidence="3 5" id="KW-1133">Transmembrane helix</keyword>
<dbReference type="Pfam" id="PF04228">
    <property type="entry name" value="Zn_peptidase"/>
    <property type="match status" value="1"/>
</dbReference>
<evidence type="ECO:0000256" key="2">
    <source>
        <dbReference type="ARBA" id="ARBA00022692"/>
    </source>
</evidence>
<dbReference type="PANTHER" id="PTHR30168">
    <property type="entry name" value="PUTATIVE MEMBRANE PROTEIN YPFJ"/>
    <property type="match status" value="1"/>
</dbReference>
<gene>
    <name evidence="6" type="ORF">CLV34_0023</name>
</gene>
<dbReference type="InterPro" id="IPR007343">
    <property type="entry name" value="Uncharacterised_pept_Zn_put"/>
</dbReference>
<comment type="caution">
    <text evidence="6">The sequence shown here is derived from an EMBL/GenBank/DDBJ whole genome shotgun (WGS) entry which is preliminary data.</text>
</comment>
<dbReference type="GO" id="GO:0016020">
    <property type="term" value="C:membrane"/>
    <property type="evidence" value="ECO:0007669"/>
    <property type="project" value="UniProtKB-SubCell"/>
</dbReference>
<evidence type="ECO:0008006" key="8">
    <source>
        <dbReference type="Google" id="ProtNLM"/>
    </source>
</evidence>
<organism evidence="6 7">
    <name type="scientific">Luteimicrobium subarcticum</name>
    <dbReference type="NCBI Taxonomy" id="620910"/>
    <lineage>
        <taxon>Bacteria</taxon>
        <taxon>Bacillati</taxon>
        <taxon>Actinomycetota</taxon>
        <taxon>Actinomycetes</taxon>
        <taxon>Micrococcales</taxon>
        <taxon>Luteimicrobium</taxon>
    </lineage>
</organism>
<dbReference type="Proteomes" id="UP000231586">
    <property type="component" value="Unassembled WGS sequence"/>
</dbReference>
<evidence type="ECO:0000256" key="4">
    <source>
        <dbReference type="ARBA" id="ARBA00023136"/>
    </source>
</evidence>